<dbReference type="RefSeq" id="WP_078790288.1">
    <property type="nucleotide sequence ID" value="NZ_FUWR01000010.1"/>
</dbReference>
<accession>A0A1T4PKY2</accession>
<reference evidence="2" key="1">
    <citation type="submission" date="2017-02" db="EMBL/GenBank/DDBJ databases">
        <authorList>
            <person name="Varghese N."/>
            <person name="Submissions S."/>
        </authorList>
    </citation>
    <scope>NUCLEOTIDE SEQUENCE [LARGE SCALE GENOMIC DNA]</scope>
    <source>
        <strain evidence="2">ATCC BAA-34</strain>
    </source>
</reference>
<evidence type="ECO:0000313" key="2">
    <source>
        <dbReference type="Proteomes" id="UP000190102"/>
    </source>
</evidence>
<keyword evidence="2" id="KW-1185">Reference proteome</keyword>
<dbReference type="AlphaFoldDB" id="A0A1T4PKY2"/>
<name>A0A1T4PKY2_9BACT</name>
<sequence>MQTTKIKDIIFNVQDIVDNLESFKTEQRLIRLSLSALREPANQADIAFSIRSIAAFAEMTEDSLAGTIEVIQRSLAEIQQTERG</sequence>
<evidence type="ECO:0000313" key="1">
    <source>
        <dbReference type="EMBL" id="SJZ91906.1"/>
    </source>
</evidence>
<gene>
    <name evidence="1" type="ORF">SAMN02745119_02002</name>
</gene>
<proteinExistence type="predicted"/>
<dbReference type="EMBL" id="FUWR01000010">
    <property type="protein sequence ID" value="SJZ91906.1"/>
    <property type="molecule type" value="Genomic_DNA"/>
</dbReference>
<dbReference type="Proteomes" id="UP000190102">
    <property type="component" value="Unassembled WGS sequence"/>
</dbReference>
<organism evidence="1 2">
    <name type="scientific">Trichlorobacter thiogenes</name>
    <dbReference type="NCBI Taxonomy" id="115783"/>
    <lineage>
        <taxon>Bacteria</taxon>
        <taxon>Pseudomonadati</taxon>
        <taxon>Thermodesulfobacteriota</taxon>
        <taxon>Desulfuromonadia</taxon>
        <taxon>Geobacterales</taxon>
        <taxon>Geobacteraceae</taxon>
        <taxon>Trichlorobacter</taxon>
    </lineage>
</organism>
<dbReference type="STRING" id="115783.SAMN02745119_02002"/>
<protein>
    <submittedName>
        <fullName evidence="1">Uncharacterized protein</fullName>
    </submittedName>
</protein>